<evidence type="ECO:0000313" key="2">
    <source>
        <dbReference type="EMBL" id="CAA7036126.1"/>
    </source>
</evidence>
<name>A0A6D2IZP4_9BRAS</name>
<gene>
    <name evidence="2" type="ORF">MERR_LOCUS23361</name>
</gene>
<dbReference type="Gene3D" id="3.40.50.10140">
    <property type="entry name" value="Toll/interleukin-1 receptor homology (TIR) domain"/>
    <property type="match status" value="1"/>
</dbReference>
<sequence length="101" mass="11792">MAASSSRNWLYDVFPSFRGEDVRVTFLSHFLKELDPKLISAFKDSEIERSRSLDREKPSSRMQLGIRESLWSYPPETTPLRAGALTNYWRSPIARKSLVKW</sequence>
<dbReference type="Pfam" id="PF01582">
    <property type="entry name" value="TIR"/>
    <property type="match status" value="1"/>
</dbReference>
<dbReference type="InterPro" id="IPR035897">
    <property type="entry name" value="Toll_tir_struct_dom_sf"/>
</dbReference>
<proteinExistence type="predicted"/>
<comment type="caution">
    <text evidence="2">The sequence shown here is derived from an EMBL/GenBank/DDBJ whole genome shotgun (WGS) entry which is preliminary data.</text>
</comment>
<dbReference type="Proteomes" id="UP000467841">
    <property type="component" value="Unassembled WGS sequence"/>
</dbReference>
<evidence type="ECO:0000259" key="1">
    <source>
        <dbReference type="Pfam" id="PF01582"/>
    </source>
</evidence>
<dbReference type="GO" id="GO:0007165">
    <property type="term" value="P:signal transduction"/>
    <property type="evidence" value="ECO:0007669"/>
    <property type="project" value="InterPro"/>
</dbReference>
<feature type="domain" description="TIR" evidence="1">
    <location>
        <begin position="11"/>
        <end position="53"/>
    </location>
</feature>
<reference evidence="2" key="1">
    <citation type="submission" date="2020-01" db="EMBL/GenBank/DDBJ databases">
        <authorList>
            <person name="Mishra B."/>
        </authorList>
    </citation>
    <scope>NUCLEOTIDE SEQUENCE [LARGE SCALE GENOMIC DNA]</scope>
</reference>
<accession>A0A6D2IZP4</accession>
<dbReference type="InterPro" id="IPR000157">
    <property type="entry name" value="TIR_dom"/>
</dbReference>
<dbReference type="OrthoDB" id="6160824at2759"/>
<organism evidence="2 3">
    <name type="scientific">Microthlaspi erraticum</name>
    <dbReference type="NCBI Taxonomy" id="1685480"/>
    <lineage>
        <taxon>Eukaryota</taxon>
        <taxon>Viridiplantae</taxon>
        <taxon>Streptophyta</taxon>
        <taxon>Embryophyta</taxon>
        <taxon>Tracheophyta</taxon>
        <taxon>Spermatophyta</taxon>
        <taxon>Magnoliopsida</taxon>
        <taxon>eudicotyledons</taxon>
        <taxon>Gunneridae</taxon>
        <taxon>Pentapetalae</taxon>
        <taxon>rosids</taxon>
        <taxon>malvids</taxon>
        <taxon>Brassicales</taxon>
        <taxon>Brassicaceae</taxon>
        <taxon>Coluteocarpeae</taxon>
        <taxon>Microthlaspi</taxon>
    </lineage>
</organism>
<evidence type="ECO:0000313" key="3">
    <source>
        <dbReference type="Proteomes" id="UP000467841"/>
    </source>
</evidence>
<keyword evidence="3" id="KW-1185">Reference proteome</keyword>
<dbReference type="SUPFAM" id="SSF52200">
    <property type="entry name" value="Toll/Interleukin receptor TIR domain"/>
    <property type="match status" value="1"/>
</dbReference>
<dbReference type="EMBL" id="CACVBM020001163">
    <property type="protein sequence ID" value="CAA7036126.1"/>
    <property type="molecule type" value="Genomic_DNA"/>
</dbReference>
<dbReference type="AlphaFoldDB" id="A0A6D2IZP4"/>
<protein>
    <recommendedName>
        <fullName evidence="1">TIR domain-containing protein</fullName>
    </recommendedName>
</protein>